<dbReference type="Pfam" id="PF00169">
    <property type="entry name" value="PH"/>
    <property type="match status" value="1"/>
</dbReference>
<dbReference type="InterPro" id="IPR001849">
    <property type="entry name" value="PH_domain"/>
</dbReference>
<dbReference type="CDD" id="cd01263">
    <property type="entry name" value="PH_anillin"/>
    <property type="match status" value="1"/>
</dbReference>
<dbReference type="Pfam" id="PF08174">
    <property type="entry name" value="Anillin"/>
    <property type="match status" value="1"/>
</dbReference>
<dbReference type="InterPro" id="IPR011993">
    <property type="entry name" value="PH-like_dom_sf"/>
</dbReference>
<dbReference type="GO" id="GO:0031106">
    <property type="term" value="P:septin ring organization"/>
    <property type="evidence" value="ECO:0000318"/>
    <property type="project" value="GO_Central"/>
</dbReference>
<dbReference type="SMART" id="SM00233">
    <property type="entry name" value="PH"/>
    <property type="match status" value="1"/>
</dbReference>
<dbReference type="GeneID" id="20217598"/>
<dbReference type="EnsemblMetazoa" id="HelroT95214">
    <property type="protein sequence ID" value="HelroP95214"/>
    <property type="gene ID" value="HelroG95214"/>
</dbReference>
<dbReference type="PANTHER" id="PTHR21538">
    <property type="entry name" value="ANILLIN/RHOTEKIN RTKN"/>
    <property type="match status" value="1"/>
</dbReference>
<proteinExistence type="predicted"/>
<dbReference type="PANTHER" id="PTHR21538:SF23">
    <property type="entry name" value="ANILLIN"/>
    <property type="match status" value="1"/>
</dbReference>
<evidence type="ECO:0000313" key="3">
    <source>
        <dbReference type="EMBL" id="ESN96052.1"/>
    </source>
</evidence>
<dbReference type="AlphaFoldDB" id="T1G951"/>
<dbReference type="Proteomes" id="UP000015101">
    <property type="component" value="Unassembled WGS sequence"/>
</dbReference>
<dbReference type="CTD" id="20217598"/>
<evidence type="ECO:0000256" key="1">
    <source>
        <dbReference type="ARBA" id="ARBA00023054"/>
    </source>
</evidence>
<organism evidence="4 5">
    <name type="scientific">Helobdella robusta</name>
    <name type="common">Californian leech</name>
    <dbReference type="NCBI Taxonomy" id="6412"/>
    <lineage>
        <taxon>Eukaryota</taxon>
        <taxon>Metazoa</taxon>
        <taxon>Spiralia</taxon>
        <taxon>Lophotrochozoa</taxon>
        <taxon>Annelida</taxon>
        <taxon>Clitellata</taxon>
        <taxon>Hirudinea</taxon>
        <taxon>Rhynchobdellida</taxon>
        <taxon>Glossiphoniidae</taxon>
        <taxon>Helobdella</taxon>
    </lineage>
</organism>
<dbReference type="OMA" id="KCTNDVV"/>
<feature type="domain" description="PH" evidence="2">
    <location>
        <begin position="265"/>
        <end position="391"/>
    </location>
</feature>
<dbReference type="PROSITE" id="PS50003">
    <property type="entry name" value="PH_DOMAIN"/>
    <property type="match status" value="1"/>
</dbReference>
<reference evidence="3 5" key="2">
    <citation type="journal article" date="2013" name="Nature">
        <title>Insights into bilaterian evolution from three spiralian genomes.</title>
        <authorList>
            <person name="Simakov O."/>
            <person name="Marletaz F."/>
            <person name="Cho S.J."/>
            <person name="Edsinger-Gonzales E."/>
            <person name="Havlak P."/>
            <person name="Hellsten U."/>
            <person name="Kuo D.H."/>
            <person name="Larsson T."/>
            <person name="Lv J."/>
            <person name="Arendt D."/>
            <person name="Savage R."/>
            <person name="Osoegawa K."/>
            <person name="de Jong P."/>
            <person name="Grimwood J."/>
            <person name="Chapman J.A."/>
            <person name="Shapiro H."/>
            <person name="Aerts A."/>
            <person name="Otillar R.P."/>
            <person name="Terry A.Y."/>
            <person name="Boore J.L."/>
            <person name="Grigoriev I.V."/>
            <person name="Lindberg D.R."/>
            <person name="Seaver E.C."/>
            <person name="Weisblat D.A."/>
            <person name="Putnam N.H."/>
            <person name="Rokhsar D.S."/>
        </authorList>
    </citation>
    <scope>NUCLEOTIDE SEQUENCE</scope>
</reference>
<evidence type="ECO:0000313" key="4">
    <source>
        <dbReference type="EnsemblMetazoa" id="HelroP95214"/>
    </source>
</evidence>
<dbReference type="InParanoid" id="T1G951"/>
<protein>
    <recommendedName>
        <fullName evidence="2">PH domain-containing protein</fullName>
    </recommendedName>
</protein>
<dbReference type="EMBL" id="KB097495">
    <property type="protein sequence ID" value="ESN96052.1"/>
    <property type="molecule type" value="Genomic_DNA"/>
</dbReference>
<evidence type="ECO:0000259" key="2">
    <source>
        <dbReference type="PROSITE" id="PS50003"/>
    </source>
</evidence>
<dbReference type="GO" id="GO:0000915">
    <property type="term" value="P:actomyosin contractile ring assembly"/>
    <property type="evidence" value="ECO:0000318"/>
    <property type="project" value="GO_Central"/>
</dbReference>
<sequence length="409" mass="46377">MNVIHQTSNALNKCCHDMSVFAGSAEAVECNRLLLVACKKREAYLIEMQKLKENPNYQKVMVTSRRGGGGTSLLGPQGRLTISDIRLPIKGDFLNKLGTIQDTTTHYFLIMIRHETHIMFTQMTSTHDGQLYGCSKNRGRRDYLEFPNLININNVGQDFDIVVEIYGMVVSPSDPINSPRKKTPKKTGLLNLTPRSSRRYETSSGVGSAATTAASVRSTNFIQLASIKLNRSHVSLSAFALERIPQSCPIQNCIMMNLKCMMENVIERKDFLTMFEDVSGLGAWHRRWFSLKNGVLSYWKYPDDELYKEPLGTVDLKTCITASVGLVTREVCARPNTFEIETMRNKRRGDRNTLIQTCNDKLASITTKHWLSADTKEDRESWCRSLNEALVNLRAWHADAMRPISKWPQ</sequence>
<keyword evidence="1" id="KW-0175">Coiled coil</keyword>
<keyword evidence="5" id="KW-1185">Reference proteome</keyword>
<dbReference type="eggNOG" id="KOG3640">
    <property type="taxonomic scope" value="Eukaryota"/>
</dbReference>
<dbReference type="STRING" id="6412.T1G951"/>
<dbReference type="OrthoDB" id="5915976at2759"/>
<dbReference type="HOGENOM" id="CLU_030854_1_0_1"/>
<dbReference type="InterPro" id="IPR051364">
    <property type="entry name" value="Cytokinesis/Rho-signaling"/>
</dbReference>
<dbReference type="InterPro" id="IPR012966">
    <property type="entry name" value="AHD"/>
</dbReference>
<dbReference type="EMBL" id="AMQM01001286">
    <property type="status" value="NOT_ANNOTATED_CDS"/>
    <property type="molecule type" value="Genomic_DNA"/>
</dbReference>
<dbReference type="FunFam" id="2.30.29.30:FF:000111">
    <property type="entry name" value="anillin isoform X1"/>
    <property type="match status" value="1"/>
</dbReference>
<reference evidence="4" key="3">
    <citation type="submission" date="2015-06" db="UniProtKB">
        <authorList>
            <consortium name="EnsemblMetazoa"/>
        </authorList>
    </citation>
    <scope>IDENTIFICATION</scope>
</reference>
<dbReference type="GO" id="GO:0000281">
    <property type="term" value="P:mitotic cytokinesis"/>
    <property type="evidence" value="ECO:0000318"/>
    <property type="project" value="GO_Central"/>
</dbReference>
<name>T1G951_HELRO</name>
<dbReference type="Gene3D" id="2.30.29.30">
    <property type="entry name" value="Pleckstrin-homology domain (PH domain)/Phosphotyrosine-binding domain (PTB)"/>
    <property type="match status" value="1"/>
</dbReference>
<dbReference type="RefSeq" id="XP_009025256.1">
    <property type="nucleotide sequence ID" value="XM_009027008.1"/>
</dbReference>
<gene>
    <name evidence="4" type="primary">20217598</name>
    <name evidence="3" type="ORF">HELRODRAFT_95214</name>
</gene>
<dbReference type="InterPro" id="IPR037840">
    <property type="entry name" value="PH_Anillin"/>
</dbReference>
<accession>T1G951</accession>
<dbReference type="GO" id="GO:0005826">
    <property type="term" value="C:actomyosin contractile ring"/>
    <property type="evidence" value="ECO:0000318"/>
    <property type="project" value="GO_Central"/>
</dbReference>
<dbReference type="SUPFAM" id="SSF50729">
    <property type="entry name" value="PH domain-like"/>
    <property type="match status" value="1"/>
</dbReference>
<evidence type="ECO:0000313" key="5">
    <source>
        <dbReference type="Proteomes" id="UP000015101"/>
    </source>
</evidence>
<reference evidence="5" key="1">
    <citation type="submission" date="2012-12" db="EMBL/GenBank/DDBJ databases">
        <authorList>
            <person name="Hellsten U."/>
            <person name="Grimwood J."/>
            <person name="Chapman J.A."/>
            <person name="Shapiro H."/>
            <person name="Aerts A."/>
            <person name="Otillar R.P."/>
            <person name="Terry A.Y."/>
            <person name="Boore J.L."/>
            <person name="Simakov O."/>
            <person name="Marletaz F."/>
            <person name="Cho S.-J."/>
            <person name="Edsinger-Gonzales E."/>
            <person name="Havlak P."/>
            <person name="Kuo D.-H."/>
            <person name="Larsson T."/>
            <person name="Lv J."/>
            <person name="Arendt D."/>
            <person name="Savage R."/>
            <person name="Osoegawa K."/>
            <person name="de Jong P."/>
            <person name="Lindberg D.R."/>
            <person name="Seaver E.C."/>
            <person name="Weisblat D.A."/>
            <person name="Putnam N.H."/>
            <person name="Grigoriev I.V."/>
            <person name="Rokhsar D.S."/>
        </authorList>
    </citation>
    <scope>NUCLEOTIDE SEQUENCE</scope>
</reference>
<dbReference type="KEGG" id="hro:HELRODRAFT_95214"/>